<dbReference type="GO" id="GO:0043531">
    <property type="term" value="F:ADP binding"/>
    <property type="evidence" value="ECO:0007669"/>
    <property type="project" value="InterPro"/>
</dbReference>
<keyword evidence="1" id="KW-0433">Leucine-rich repeat</keyword>
<dbReference type="InterPro" id="IPR058192">
    <property type="entry name" value="WHD_ROQ1-like"/>
</dbReference>
<dbReference type="Gene3D" id="3.40.50.300">
    <property type="entry name" value="P-loop containing nucleotide triphosphate hydrolases"/>
    <property type="match status" value="1"/>
</dbReference>
<dbReference type="PROSITE" id="PS51450">
    <property type="entry name" value="LRR"/>
    <property type="match status" value="1"/>
</dbReference>
<dbReference type="Gene3D" id="3.40.50.10140">
    <property type="entry name" value="Toll/interleukin-1 receptor homology (TIR) domain"/>
    <property type="match status" value="1"/>
</dbReference>
<dbReference type="GO" id="GO:0006952">
    <property type="term" value="P:defense response"/>
    <property type="evidence" value="ECO:0007669"/>
    <property type="project" value="InterPro"/>
</dbReference>
<evidence type="ECO:0000256" key="1">
    <source>
        <dbReference type="ARBA" id="ARBA00022614"/>
    </source>
</evidence>
<keyword evidence="3" id="KW-0611">Plant defense</keyword>
<dbReference type="InterPro" id="IPR035897">
    <property type="entry name" value="Toll_tir_struct_dom_sf"/>
</dbReference>
<keyword evidence="6" id="KW-1185">Reference proteome</keyword>
<dbReference type="PROSITE" id="PS50104">
    <property type="entry name" value="TIR"/>
    <property type="match status" value="1"/>
</dbReference>
<evidence type="ECO:0000313" key="5">
    <source>
        <dbReference type="EMBL" id="KYP40912.1"/>
    </source>
</evidence>
<evidence type="ECO:0000256" key="2">
    <source>
        <dbReference type="ARBA" id="ARBA00022737"/>
    </source>
</evidence>
<dbReference type="InterPro" id="IPR044974">
    <property type="entry name" value="Disease_R_plants"/>
</dbReference>
<dbReference type="OMA" id="HETLHIN"/>
<dbReference type="InterPro" id="IPR002182">
    <property type="entry name" value="NB-ARC"/>
</dbReference>
<keyword evidence="2" id="KW-0677">Repeat</keyword>
<protein>
    <submittedName>
        <fullName evidence="5">TMV resistance protein N</fullName>
    </submittedName>
</protein>
<dbReference type="Pfam" id="PF00931">
    <property type="entry name" value="NB-ARC"/>
    <property type="match status" value="1"/>
</dbReference>
<dbReference type="InterPro" id="IPR032675">
    <property type="entry name" value="LRR_dom_sf"/>
</dbReference>
<dbReference type="InterPro" id="IPR000157">
    <property type="entry name" value="TIR_dom"/>
</dbReference>
<dbReference type="SUPFAM" id="SSF52540">
    <property type="entry name" value="P-loop containing nucleoside triphosphate hydrolases"/>
    <property type="match status" value="1"/>
</dbReference>
<dbReference type="Gene3D" id="3.80.10.10">
    <property type="entry name" value="Ribonuclease Inhibitor"/>
    <property type="match status" value="2"/>
</dbReference>
<feature type="domain" description="TIR" evidence="4">
    <location>
        <begin position="12"/>
        <end position="171"/>
    </location>
</feature>
<dbReference type="SUPFAM" id="SSF52058">
    <property type="entry name" value="L domain-like"/>
    <property type="match status" value="1"/>
</dbReference>
<dbReference type="EMBL" id="KQ483806">
    <property type="protein sequence ID" value="KYP40912.1"/>
    <property type="molecule type" value="Genomic_DNA"/>
</dbReference>
<dbReference type="Proteomes" id="UP000075243">
    <property type="component" value="Unassembled WGS sequence"/>
</dbReference>
<dbReference type="PANTHER" id="PTHR11017:SF252">
    <property type="entry name" value="RESISTANCE PROTEIN (TIR-NBS-LRR CLASS), PUTATIVE-RELATED"/>
    <property type="match status" value="1"/>
</dbReference>
<dbReference type="InterPro" id="IPR058546">
    <property type="entry name" value="RPS4B/Roq1-like_LRR"/>
</dbReference>
<dbReference type="PANTHER" id="PTHR11017">
    <property type="entry name" value="LEUCINE-RICH REPEAT-CONTAINING PROTEIN"/>
    <property type="match status" value="1"/>
</dbReference>
<evidence type="ECO:0000259" key="4">
    <source>
        <dbReference type="PROSITE" id="PS50104"/>
    </source>
</evidence>
<dbReference type="SUPFAM" id="SSF52200">
    <property type="entry name" value="Toll/Interleukin receptor TIR domain"/>
    <property type="match status" value="1"/>
</dbReference>
<organism evidence="5 6">
    <name type="scientific">Cajanus cajan</name>
    <name type="common">Pigeon pea</name>
    <name type="synonym">Cajanus indicus</name>
    <dbReference type="NCBI Taxonomy" id="3821"/>
    <lineage>
        <taxon>Eukaryota</taxon>
        <taxon>Viridiplantae</taxon>
        <taxon>Streptophyta</taxon>
        <taxon>Embryophyta</taxon>
        <taxon>Tracheophyta</taxon>
        <taxon>Spermatophyta</taxon>
        <taxon>Magnoliopsida</taxon>
        <taxon>eudicotyledons</taxon>
        <taxon>Gunneridae</taxon>
        <taxon>Pentapetalae</taxon>
        <taxon>rosids</taxon>
        <taxon>fabids</taxon>
        <taxon>Fabales</taxon>
        <taxon>Fabaceae</taxon>
        <taxon>Papilionoideae</taxon>
        <taxon>50 kb inversion clade</taxon>
        <taxon>NPAAA clade</taxon>
        <taxon>indigoferoid/millettioid clade</taxon>
        <taxon>Phaseoleae</taxon>
        <taxon>Cajanus</taxon>
    </lineage>
</organism>
<dbReference type="Gene3D" id="1.10.8.430">
    <property type="entry name" value="Helical domain of apoptotic protease-activating factors"/>
    <property type="match status" value="1"/>
</dbReference>
<reference evidence="5" key="1">
    <citation type="journal article" date="2012" name="Nat. Biotechnol.">
        <title>Draft genome sequence of pigeonpea (Cajanus cajan), an orphan legume crop of resource-poor farmers.</title>
        <authorList>
            <person name="Varshney R.K."/>
            <person name="Chen W."/>
            <person name="Li Y."/>
            <person name="Bharti A.K."/>
            <person name="Saxena R.K."/>
            <person name="Schlueter J.A."/>
            <person name="Donoghue M.T."/>
            <person name="Azam S."/>
            <person name="Fan G."/>
            <person name="Whaley A.M."/>
            <person name="Farmer A.D."/>
            <person name="Sheridan J."/>
            <person name="Iwata A."/>
            <person name="Tuteja R."/>
            <person name="Penmetsa R.V."/>
            <person name="Wu W."/>
            <person name="Upadhyaya H.D."/>
            <person name="Yang S.P."/>
            <person name="Shah T."/>
            <person name="Saxena K.B."/>
            <person name="Michael T."/>
            <person name="McCombie W.R."/>
            <person name="Yang B."/>
            <person name="Zhang G."/>
            <person name="Yang H."/>
            <person name="Wang J."/>
            <person name="Spillane C."/>
            <person name="Cook D.R."/>
            <person name="May G.D."/>
            <person name="Xu X."/>
            <person name="Jackson S.A."/>
        </authorList>
    </citation>
    <scope>NUCLEOTIDE SEQUENCE [LARGE SCALE GENOMIC DNA]</scope>
</reference>
<dbReference type="InterPro" id="IPR042197">
    <property type="entry name" value="Apaf_helical"/>
</dbReference>
<proteinExistence type="predicted"/>
<dbReference type="STRING" id="3821.A0A151RE93"/>
<dbReference type="Pfam" id="PF23282">
    <property type="entry name" value="WHD_ROQ1"/>
    <property type="match status" value="1"/>
</dbReference>
<dbReference type="PRINTS" id="PR00364">
    <property type="entry name" value="DISEASERSIST"/>
</dbReference>
<dbReference type="InterPro" id="IPR027417">
    <property type="entry name" value="P-loop_NTPase"/>
</dbReference>
<dbReference type="Pfam" id="PF23286">
    <property type="entry name" value="LRR_13"/>
    <property type="match status" value="1"/>
</dbReference>
<dbReference type="GO" id="GO:0007165">
    <property type="term" value="P:signal transduction"/>
    <property type="evidence" value="ECO:0007669"/>
    <property type="project" value="InterPro"/>
</dbReference>
<dbReference type="InterPro" id="IPR001611">
    <property type="entry name" value="Leu-rich_rpt"/>
</dbReference>
<dbReference type="Gramene" id="C.cajan_35207.t">
    <property type="protein sequence ID" value="C.cajan_35207.t"/>
    <property type="gene ID" value="C.cajan_35207"/>
</dbReference>
<sequence length="1384" mass="158624">MANGYATKLSDFSYDVFLSFSGGASNAFVDPLCRALHHRGINIFRSEDGKTRPAIEEIEKSKMAMVVLCHNYAFSKESLDELAKISEYVDNKRKQVWAIFYKVEPSDVRKQKNSYKKAMDGHEMRYGKNSEKVKAWGNALTRVCDLSGIHFKDDMFEAELEKIVEAVFSKLAPVPVQMNHVVGLDYHFEQVKSFLDVESSDTVRMLGIYGAGGIGKTTLAVYLYEKIRHYYFEAASFLIKDRENPNKSNNLLEDLQKKLLSLMGVETETMMGSTNKGELEIKRRLGHRRVLLVLDDVDTKEQLESLVGKLNWFGSGSRIIITTRDAAVLDYDNGIKKYKMEELKDCDALELFCWNAFDMPGPAKNFENIAHRAIGYAKGVPLALQVLGSNLKGRIIEEWEIELGKYRKVPNAEIQGVLEISYYSLPEPEMKIFLDIACFFKGEKSNYVKRILMASDLSIQVLTSKCLLIVDENGCLEMHDLIQDMGREVVRKESPYKPGNRSRLWSHEDVLQVLKENSGSSTIEGIMLHPPRLEEVENWTNTAFEKMKNLRILIVRNTKFSTGPSYLPNNLRLLDWIGFPSKSFPPSFYPENIVDFKLSHSPLVLEKSLEKVFQDLTFVNLSHCQFITQIPNMHGAKNLRVLTIDKCLKLEGFHQSIGHMPNLVYLSTSECIMLRSFVPRMYLPSLEMLSFNFCSKLEKLPEVVRKMDKPLKIHMKNTAIKKFPDSICKLTGLEYVDMSACTGLRDISSFVSLPKLVTLKMNGCSQLAESFKMFRKSLSEANSLPNLKELHLSRANLSYEDLSIVLHIFPELEYLNVSHNEIESIPECIKGSLQLKNLDVSFCRNLGEIPELPSSIQRVNARYCQSLTIESSRVLLSKVYKEMERIHVVMPKTGIPKGFQCIDREDIPLFWARRKFPVVALAFVFREVKTKEDILMDTSELLPGVVSAEESYTVGLNLFIGGQEICCKVHNYCSVGDHHMLVCDLQVLFNDEGWKGLDAYVGDDWKAIQVQCESTLSLSHWGVYVYKQKTNTDDILFSFPDSTSLVSKASPQKKTRHIQCYDAIEKFGQNLNSFKIEQTASVANMLLRWWRNAKANIRGDVSASTYDASLLQEHEDVVWDLAHILEMLMETLPKHTNSEVQRTGQLVVELLVAQAQHIKEYYHEKFHYNLTMPIILVECQCHPCTDLERAQSLRYWGTVELEEGDPLVWKIWKRNEAFKERLNYTVLLKCEHHSTKEASSSSHRDSLVEEYNDPTLQALMRRIEEDTARLNKSYAKLKASIVQTNVPVSEKYLLEMTIIRGLESLGRLGSNFFKTTYGKLRMEHDAHSTTHVQHELRMDHGAQSSTLNKEQHKLGVEHDAQNSNQEKNNLVWIRLLFGRFWRQR</sequence>
<name>A0A151RE93_CAJCA</name>
<accession>A0A151RE93</accession>
<evidence type="ECO:0000313" key="6">
    <source>
        <dbReference type="Proteomes" id="UP000075243"/>
    </source>
</evidence>
<dbReference type="Pfam" id="PF01582">
    <property type="entry name" value="TIR"/>
    <property type="match status" value="1"/>
</dbReference>
<evidence type="ECO:0000256" key="3">
    <source>
        <dbReference type="ARBA" id="ARBA00022821"/>
    </source>
</evidence>
<dbReference type="SMART" id="SM00255">
    <property type="entry name" value="TIR"/>
    <property type="match status" value="1"/>
</dbReference>
<dbReference type="OrthoDB" id="1397571at2759"/>
<gene>
    <name evidence="5" type="ORF">KK1_037738</name>
</gene>